<feature type="transmembrane region" description="Helical" evidence="1">
    <location>
        <begin position="6"/>
        <end position="23"/>
    </location>
</feature>
<dbReference type="Proteomes" id="UP000464495">
    <property type="component" value="Chromosome"/>
</dbReference>
<sequence length="110" mass="11711">MSVAPALAMIGIVVVTIIGDWFLKLASMQPGAQGGAQLAGGMMMYMLSGIGFFFAMRHMTLASVGVLYAVLTILFMTFLGVAVFGEKLTPREGLGIVFAMASLFCMMRFA</sequence>
<reference evidence="2 3" key="1">
    <citation type="submission" date="2019-12" db="EMBL/GenBank/DDBJ databases">
        <title>Complete genome sequence of Algicella marina strain 9Alg 56(T) isolated from the red alga Tichocarpus crinitus.</title>
        <authorList>
            <person name="Kim S.-G."/>
            <person name="Nedashkovskaya O.I."/>
        </authorList>
    </citation>
    <scope>NUCLEOTIDE SEQUENCE [LARGE SCALE GENOMIC DNA]</scope>
    <source>
        <strain evidence="2 3">9Alg 56</strain>
    </source>
</reference>
<proteinExistence type="predicted"/>
<dbReference type="SUPFAM" id="SSF103481">
    <property type="entry name" value="Multidrug resistance efflux transporter EmrE"/>
    <property type="match status" value="1"/>
</dbReference>
<keyword evidence="1" id="KW-0472">Membrane</keyword>
<name>A0A6P1T463_9RHOB</name>
<dbReference type="InterPro" id="IPR037185">
    <property type="entry name" value="EmrE-like"/>
</dbReference>
<evidence type="ECO:0000256" key="1">
    <source>
        <dbReference type="SAM" id="Phobius"/>
    </source>
</evidence>
<dbReference type="AlphaFoldDB" id="A0A6P1T463"/>
<organism evidence="2 3">
    <name type="scientific">Algicella marina</name>
    <dbReference type="NCBI Taxonomy" id="2683284"/>
    <lineage>
        <taxon>Bacteria</taxon>
        <taxon>Pseudomonadati</taxon>
        <taxon>Pseudomonadota</taxon>
        <taxon>Alphaproteobacteria</taxon>
        <taxon>Rhodobacterales</taxon>
        <taxon>Paracoccaceae</taxon>
        <taxon>Algicella</taxon>
    </lineage>
</organism>
<evidence type="ECO:0000313" key="3">
    <source>
        <dbReference type="Proteomes" id="UP000464495"/>
    </source>
</evidence>
<keyword evidence="1" id="KW-1133">Transmembrane helix</keyword>
<protein>
    <submittedName>
        <fullName evidence="2">Transporter</fullName>
    </submittedName>
</protein>
<accession>A0A6P1T463</accession>
<dbReference type="KEGG" id="amaq:GO499_17235"/>
<gene>
    <name evidence="2" type="ORF">GO499_17235</name>
</gene>
<feature type="transmembrane region" description="Helical" evidence="1">
    <location>
        <begin position="61"/>
        <end position="85"/>
    </location>
</feature>
<dbReference type="EMBL" id="CP046620">
    <property type="protein sequence ID" value="QHQ36797.1"/>
    <property type="molecule type" value="Genomic_DNA"/>
</dbReference>
<feature type="transmembrane region" description="Helical" evidence="1">
    <location>
        <begin position="35"/>
        <end position="55"/>
    </location>
</feature>
<dbReference type="Gene3D" id="1.10.3730.20">
    <property type="match status" value="1"/>
</dbReference>
<keyword evidence="3" id="KW-1185">Reference proteome</keyword>
<evidence type="ECO:0000313" key="2">
    <source>
        <dbReference type="EMBL" id="QHQ36797.1"/>
    </source>
</evidence>
<keyword evidence="1" id="KW-0812">Transmembrane</keyword>
<dbReference type="RefSeq" id="WP_161863341.1">
    <property type="nucleotide sequence ID" value="NZ_CP046620.1"/>
</dbReference>